<feature type="binding site" evidence="9">
    <location>
        <begin position="100"/>
        <end position="102"/>
    </location>
    <ligand>
        <name>ATP</name>
        <dbReference type="ChEBI" id="CHEBI:30616"/>
    </ligand>
</feature>
<evidence type="ECO:0000256" key="3">
    <source>
        <dbReference type="ARBA" id="ARBA00022695"/>
    </source>
</evidence>
<dbReference type="EC" id="2.7.7.3" evidence="9"/>
<feature type="binding site" evidence="9">
    <location>
        <begin position="135"/>
        <end position="141"/>
    </location>
    <ligand>
        <name>ATP</name>
        <dbReference type="ChEBI" id="CHEBI:30616"/>
    </ligand>
</feature>
<dbReference type="Pfam" id="PF01467">
    <property type="entry name" value="CTP_transf_like"/>
    <property type="match status" value="1"/>
</dbReference>
<dbReference type="PANTHER" id="PTHR21342">
    <property type="entry name" value="PHOSPHOPANTETHEINE ADENYLYLTRANSFERASE"/>
    <property type="match status" value="1"/>
</dbReference>
<evidence type="ECO:0000256" key="8">
    <source>
        <dbReference type="ARBA" id="ARBA00029346"/>
    </source>
</evidence>
<evidence type="ECO:0000256" key="2">
    <source>
        <dbReference type="ARBA" id="ARBA00022679"/>
    </source>
</evidence>
<keyword evidence="5 9" id="KW-0067">ATP-binding</keyword>
<feature type="site" description="Transition state stabilizer" evidence="9">
    <location>
        <position position="30"/>
    </location>
</feature>
<comment type="subcellular location">
    <subcellularLocation>
        <location evidence="9">Cytoplasm</location>
    </subcellularLocation>
</comment>
<name>A0A1G9A2S3_9PROT</name>
<feature type="binding site" evidence="9">
    <location>
        <position position="30"/>
    </location>
    <ligand>
        <name>ATP</name>
        <dbReference type="ChEBI" id="CHEBI:30616"/>
    </ligand>
</feature>
<comment type="function">
    <text evidence="9">Reversibly transfers an adenylyl group from ATP to 4'-phosphopantetheine, yielding dephospho-CoA (dPCoA) and pyrophosphate.</text>
</comment>
<proteinExistence type="inferred from homology"/>
<keyword evidence="12" id="KW-1185">Reference proteome</keyword>
<dbReference type="HAMAP" id="MF_00151">
    <property type="entry name" value="PPAT_bact"/>
    <property type="match status" value="1"/>
</dbReference>
<evidence type="ECO:0000256" key="9">
    <source>
        <dbReference type="HAMAP-Rule" id="MF_00151"/>
    </source>
</evidence>
<comment type="similarity">
    <text evidence="9">Belongs to the bacterial CoaD family.</text>
</comment>
<dbReference type="PANTHER" id="PTHR21342:SF1">
    <property type="entry name" value="PHOSPHOPANTETHEINE ADENYLYLTRANSFERASE"/>
    <property type="match status" value="1"/>
</dbReference>
<dbReference type="PRINTS" id="PR01020">
    <property type="entry name" value="LPSBIOSNTHSS"/>
</dbReference>
<dbReference type="GO" id="GO:0004595">
    <property type="term" value="F:pantetheine-phosphate adenylyltransferase activity"/>
    <property type="evidence" value="ECO:0007669"/>
    <property type="project" value="UniProtKB-UniRule"/>
</dbReference>
<evidence type="ECO:0000256" key="6">
    <source>
        <dbReference type="ARBA" id="ARBA00022842"/>
    </source>
</evidence>
<feature type="binding site" evidence="9">
    <location>
        <position position="110"/>
    </location>
    <ligand>
        <name>ATP</name>
        <dbReference type="ChEBI" id="CHEBI:30616"/>
    </ligand>
</feature>
<sequence>MRLSDGEKGVMNKVRVAVYPGTFDPITLGHEDIVRRAASLFDQVIVAVAGSTSKQTLFSLKERVALAQSVFTDSNIRVMGFDGLLMQFVQAQGAQMVIRGLRAASDFEYEFQLAGMNRKLYPRLETLFMTPAEEFMFISSSLVREVARLGGDVNQFVSPGVETAIKQKLMV</sequence>
<dbReference type="CDD" id="cd02163">
    <property type="entry name" value="PPAT"/>
    <property type="match status" value="1"/>
</dbReference>
<comment type="pathway">
    <text evidence="9">Cofactor biosynthesis; coenzyme A biosynthesis; CoA from (R)-pantothenate: step 4/5.</text>
</comment>
<feature type="binding site" evidence="9">
    <location>
        <position position="54"/>
    </location>
    <ligand>
        <name>substrate</name>
    </ligand>
</feature>
<dbReference type="InterPro" id="IPR001980">
    <property type="entry name" value="PPAT"/>
</dbReference>
<dbReference type="Gene3D" id="3.40.50.620">
    <property type="entry name" value="HUPs"/>
    <property type="match status" value="1"/>
</dbReference>
<dbReference type="Proteomes" id="UP000198629">
    <property type="component" value="Unassembled WGS sequence"/>
</dbReference>
<comment type="catalytic activity">
    <reaction evidence="8 9">
        <text>(R)-4'-phosphopantetheine + ATP + H(+) = 3'-dephospho-CoA + diphosphate</text>
        <dbReference type="Rhea" id="RHEA:19801"/>
        <dbReference type="ChEBI" id="CHEBI:15378"/>
        <dbReference type="ChEBI" id="CHEBI:30616"/>
        <dbReference type="ChEBI" id="CHEBI:33019"/>
        <dbReference type="ChEBI" id="CHEBI:57328"/>
        <dbReference type="ChEBI" id="CHEBI:61723"/>
        <dbReference type="EC" id="2.7.7.3"/>
    </reaction>
</comment>
<dbReference type="UniPathway" id="UPA00241">
    <property type="reaction ID" value="UER00355"/>
</dbReference>
<evidence type="ECO:0000256" key="5">
    <source>
        <dbReference type="ARBA" id="ARBA00022840"/>
    </source>
</evidence>
<dbReference type="NCBIfam" id="TIGR01510">
    <property type="entry name" value="coaD_prev_kdtB"/>
    <property type="match status" value="1"/>
</dbReference>
<dbReference type="STRING" id="492660.SAMN05192566_0623"/>
<evidence type="ECO:0000259" key="10">
    <source>
        <dbReference type="Pfam" id="PF01467"/>
    </source>
</evidence>
<organism evidence="11 12">
    <name type="scientific">Methylophilus rhizosphaerae</name>
    <dbReference type="NCBI Taxonomy" id="492660"/>
    <lineage>
        <taxon>Bacteria</taxon>
        <taxon>Pseudomonadati</taxon>
        <taxon>Pseudomonadota</taxon>
        <taxon>Betaproteobacteria</taxon>
        <taxon>Nitrosomonadales</taxon>
        <taxon>Methylophilaceae</taxon>
        <taxon>Methylophilus</taxon>
    </lineage>
</organism>
<evidence type="ECO:0000313" key="11">
    <source>
        <dbReference type="EMBL" id="SDK20875.1"/>
    </source>
</evidence>
<keyword evidence="2 9" id="KW-0808">Transferase</keyword>
<keyword evidence="3 9" id="KW-0548">Nucleotidyltransferase</keyword>
<feature type="domain" description="Cytidyltransferase-like" evidence="10">
    <location>
        <begin position="18"/>
        <end position="145"/>
    </location>
</feature>
<gene>
    <name evidence="9" type="primary">coaD</name>
    <name evidence="11" type="ORF">SAMN05192566_0623</name>
</gene>
<dbReference type="GO" id="GO:0015937">
    <property type="term" value="P:coenzyme A biosynthetic process"/>
    <property type="evidence" value="ECO:0007669"/>
    <property type="project" value="UniProtKB-UniRule"/>
</dbReference>
<dbReference type="NCBIfam" id="TIGR00125">
    <property type="entry name" value="cyt_tran_rel"/>
    <property type="match status" value="1"/>
</dbReference>
<comment type="subunit">
    <text evidence="9">Homohexamer.</text>
</comment>
<feature type="binding site" evidence="9">
    <location>
        <position position="22"/>
    </location>
    <ligand>
        <name>substrate</name>
    </ligand>
</feature>
<keyword evidence="7 9" id="KW-0173">Coenzyme A biosynthesis</keyword>
<evidence type="ECO:0000256" key="7">
    <source>
        <dbReference type="ARBA" id="ARBA00022993"/>
    </source>
</evidence>
<dbReference type="AlphaFoldDB" id="A0A1G9A2S3"/>
<comment type="cofactor">
    <cofactor evidence="9">
        <name>Mg(2+)</name>
        <dbReference type="ChEBI" id="CHEBI:18420"/>
    </cofactor>
</comment>
<evidence type="ECO:0000256" key="1">
    <source>
        <dbReference type="ARBA" id="ARBA00022490"/>
    </source>
</evidence>
<keyword evidence="6 9" id="KW-0460">Magnesium</keyword>
<dbReference type="GO" id="GO:0005524">
    <property type="term" value="F:ATP binding"/>
    <property type="evidence" value="ECO:0007669"/>
    <property type="project" value="UniProtKB-KW"/>
</dbReference>
<feature type="binding site" evidence="9">
    <location>
        <begin position="22"/>
        <end position="23"/>
    </location>
    <ligand>
        <name>ATP</name>
        <dbReference type="ChEBI" id="CHEBI:30616"/>
    </ligand>
</feature>
<feature type="binding site" evidence="9">
    <location>
        <position position="85"/>
    </location>
    <ligand>
        <name>substrate</name>
    </ligand>
</feature>
<evidence type="ECO:0000256" key="4">
    <source>
        <dbReference type="ARBA" id="ARBA00022741"/>
    </source>
</evidence>
<dbReference type="EMBL" id="FNFX01000001">
    <property type="protein sequence ID" value="SDK20875.1"/>
    <property type="molecule type" value="Genomic_DNA"/>
</dbReference>
<feature type="binding site" evidence="9">
    <location>
        <position position="99"/>
    </location>
    <ligand>
        <name>substrate</name>
    </ligand>
</feature>
<keyword evidence="4 9" id="KW-0547">Nucleotide-binding</keyword>
<accession>A0A1G9A2S3</accession>
<keyword evidence="1 9" id="KW-0963">Cytoplasm</keyword>
<dbReference type="InterPro" id="IPR004821">
    <property type="entry name" value="Cyt_trans-like"/>
</dbReference>
<dbReference type="SUPFAM" id="SSF52374">
    <property type="entry name" value="Nucleotidylyl transferase"/>
    <property type="match status" value="1"/>
</dbReference>
<dbReference type="InterPro" id="IPR014729">
    <property type="entry name" value="Rossmann-like_a/b/a_fold"/>
</dbReference>
<protein>
    <recommendedName>
        <fullName evidence="9">Phosphopantetheine adenylyltransferase</fullName>
        <ecNumber evidence="9">2.7.7.3</ecNumber>
    </recommendedName>
    <alternativeName>
        <fullName evidence="9">Dephospho-CoA pyrophosphorylase</fullName>
    </alternativeName>
    <alternativeName>
        <fullName evidence="9">Pantetheine-phosphate adenylyltransferase</fullName>
        <shortName evidence="9">PPAT</shortName>
    </alternativeName>
</protein>
<evidence type="ECO:0000313" key="12">
    <source>
        <dbReference type="Proteomes" id="UP000198629"/>
    </source>
</evidence>
<reference evidence="12" key="1">
    <citation type="submission" date="2016-10" db="EMBL/GenBank/DDBJ databases">
        <authorList>
            <person name="Varghese N."/>
            <person name="Submissions S."/>
        </authorList>
    </citation>
    <scope>NUCLEOTIDE SEQUENCE [LARGE SCALE GENOMIC DNA]</scope>
    <source>
        <strain evidence="12">CBMB127</strain>
    </source>
</reference>
<dbReference type="GO" id="GO:0005737">
    <property type="term" value="C:cytoplasm"/>
    <property type="evidence" value="ECO:0007669"/>
    <property type="project" value="UniProtKB-SubCell"/>
</dbReference>